<sequence length="507" mass="55934">MASMLDQQSHMMSISLSDESGNGLLSFLGRKAGRTKDGLSQIGVKDIPDMWRDIEDYLFDSGQGEVGMTGSPTVSSTTPGDGVPRGSLDGSFDLELLLNDTLGQEPLQTFTQQQVHQQETHQHHRRHNPSAYQQICGGPVDGLQDVHHHHQLQQVPNGNPYTSSAPHALPPPPTYQTNFLLDHPNNGNNGGHTYTQQHQQHAHQHHHHHQHPENGGKILYANVYQRLTIGTRDLNDPSNSSCRVKTEENQIELLNFRGAGGALPQPLAQQHLQHIPISPPSTPDNSSSSQHHLHRLSHCISDSMSHFTGGGPPPPPLRMSQNVPPPQSAFAANSGDLYGSGDLCHSSTQSTGPGQTSLYSGNNITASSLYHRVQQQQQQPTSSFQTAFVDGGRCGGGGVQQQLLVKGKRGRRSWGRKKVTTHACTHPGCTKTYTKSSHLKAHLRTHTGEKPYQCSWKGCGWKFARSDELTRHFRKHTGDRPFQCSHCERAFSRSDHLSLHQKRHISM</sequence>
<feature type="region of interest" description="Disordered" evidence="15">
    <location>
        <begin position="185"/>
        <end position="214"/>
    </location>
</feature>
<dbReference type="PROSITE" id="PS50157">
    <property type="entry name" value="ZINC_FINGER_C2H2_2"/>
    <property type="match status" value="3"/>
</dbReference>
<keyword evidence="9" id="KW-0805">Transcription regulation</keyword>
<feature type="compositionally biased region" description="Polar residues" evidence="15">
    <location>
        <begin position="185"/>
        <end position="195"/>
    </location>
</feature>
<comment type="caution">
    <text evidence="17">The sequence shown here is derived from an EMBL/GenBank/DDBJ whole genome shotgun (WGS) entry which is preliminary data.</text>
</comment>
<dbReference type="AlphaFoldDB" id="A0A1W0WSD7"/>
<protein>
    <submittedName>
        <fullName evidence="17">Krueppel-like factor 1</fullName>
    </submittedName>
</protein>
<dbReference type="SUPFAM" id="SSF57667">
    <property type="entry name" value="beta-beta-alpha zinc fingers"/>
    <property type="match status" value="2"/>
</dbReference>
<dbReference type="InterPro" id="IPR013087">
    <property type="entry name" value="Znf_C2H2_type"/>
</dbReference>
<evidence type="ECO:0000256" key="12">
    <source>
        <dbReference type="ARBA" id="ARBA00023163"/>
    </source>
</evidence>
<feature type="domain" description="C2H2-type" evidence="16">
    <location>
        <begin position="452"/>
        <end position="481"/>
    </location>
</feature>
<keyword evidence="7" id="KW-0862">Zinc</keyword>
<evidence type="ECO:0000256" key="2">
    <source>
        <dbReference type="ARBA" id="ARBA00006991"/>
    </source>
</evidence>
<evidence type="ECO:0000256" key="9">
    <source>
        <dbReference type="ARBA" id="ARBA00023015"/>
    </source>
</evidence>
<organism evidence="17 18">
    <name type="scientific">Hypsibius exemplaris</name>
    <name type="common">Freshwater tardigrade</name>
    <dbReference type="NCBI Taxonomy" id="2072580"/>
    <lineage>
        <taxon>Eukaryota</taxon>
        <taxon>Metazoa</taxon>
        <taxon>Ecdysozoa</taxon>
        <taxon>Tardigrada</taxon>
        <taxon>Eutardigrada</taxon>
        <taxon>Parachela</taxon>
        <taxon>Hypsibioidea</taxon>
        <taxon>Hypsibiidae</taxon>
        <taxon>Hypsibius</taxon>
    </lineage>
</organism>
<evidence type="ECO:0000256" key="1">
    <source>
        <dbReference type="ARBA" id="ARBA00004123"/>
    </source>
</evidence>
<dbReference type="FunFam" id="3.30.160.60:FF:000018">
    <property type="entry name" value="Krueppel-like factor 15"/>
    <property type="match status" value="1"/>
</dbReference>
<dbReference type="EMBL" id="MTYJ01000053">
    <property type="protein sequence ID" value="OQV18104.1"/>
    <property type="molecule type" value="Genomic_DNA"/>
</dbReference>
<feature type="region of interest" description="Disordered" evidence="15">
    <location>
        <begin position="274"/>
        <end position="336"/>
    </location>
</feature>
<feature type="region of interest" description="Disordered" evidence="15">
    <location>
        <begin position="341"/>
        <end position="360"/>
    </location>
</feature>
<dbReference type="Gene3D" id="3.30.160.60">
    <property type="entry name" value="Classic Zinc Finger"/>
    <property type="match status" value="3"/>
</dbReference>
<keyword evidence="18" id="KW-1185">Reference proteome</keyword>
<evidence type="ECO:0000313" key="18">
    <source>
        <dbReference type="Proteomes" id="UP000192578"/>
    </source>
</evidence>
<accession>A0A1W0WSD7</accession>
<evidence type="ECO:0000256" key="4">
    <source>
        <dbReference type="ARBA" id="ARBA00022723"/>
    </source>
</evidence>
<keyword evidence="13" id="KW-0539">Nucleus</keyword>
<dbReference type="InterPro" id="IPR036236">
    <property type="entry name" value="Znf_C2H2_sf"/>
</dbReference>
<proteinExistence type="inferred from homology"/>
<feature type="region of interest" description="Disordered" evidence="15">
    <location>
        <begin position="63"/>
        <end position="82"/>
    </location>
</feature>
<dbReference type="PANTHER" id="PTHR23235">
    <property type="entry name" value="KRUEPPEL-LIKE TRANSCRIPTION FACTOR"/>
    <property type="match status" value="1"/>
</dbReference>
<evidence type="ECO:0000256" key="3">
    <source>
        <dbReference type="ARBA" id="ARBA00022553"/>
    </source>
</evidence>
<evidence type="ECO:0000256" key="14">
    <source>
        <dbReference type="PROSITE-ProRule" id="PRU00042"/>
    </source>
</evidence>
<keyword evidence="5" id="KW-0677">Repeat</keyword>
<dbReference type="OrthoDB" id="4748970at2759"/>
<reference evidence="18" key="1">
    <citation type="submission" date="2017-01" db="EMBL/GenBank/DDBJ databases">
        <title>Comparative genomics of anhydrobiosis in the tardigrade Hypsibius dujardini.</title>
        <authorList>
            <person name="Yoshida Y."/>
            <person name="Koutsovoulos G."/>
            <person name="Laetsch D."/>
            <person name="Stevens L."/>
            <person name="Kumar S."/>
            <person name="Horikawa D."/>
            <person name="Ishino K."/>
            <person name="Komine S."/>
            <person name="Tomita M."/>
            <person name="Blaxter M."/>
            <person name="Arakawa K."/>
        </authorList>
    </citation>
    <scope>NUCLEOTIDE SEQUENCE [LARGE SCALE GENOMIC DNA]</scope>
    <source>
        <strain evidence="18">Z151</strain>
    </source>
</reference>
<dbReference type="Pfam" id="PF00096">
    <property type="entry name" value="zf-C2H2"/>
    <property type="match status" value="3"/>
</dbReference>
<evidence type="ECO:0000256" key="6">
    <source>
        <dbReference type="ARBA" id="ARBA00022771"/>
    </source>
</evidence>
<comment type="subcellular location">
    <subcellularLocation>
        <location evidence="1">Nucleus</location>
    </subcellularLocation>
</comment>
<keyword evidence="11" id="KW-0010">Activator</keyword>
<evidence type="ECO:0000256" key="8">
    <source>
        <dbReference type="ARBA" id="ARBA00022843"/>
    </source>
</evidence>
<dbReference type="GO" id="GO:0045893">
    <property type="term" value="P:positive regulation of DNA-templated transcription"/>
    <property type="evidence" value="ECO:0007669"/>
    <property type="project" value="UniProtKB-ARBA"/>
</dbReference>
<dbReference type="FunFam" id="3.30.160.60:FF:000358">
    <property type="entry name" value="zinc finger protein 24"/>
    <property type="match status" value="1"/>
</dbReference>
<feature type="compositionally biased region" description="Low complexity" evidence="15">
    <location>
        <begin position="66"/>
        <end position="80"/>
    </location>
</feature>
<dbReference type="GO" id="GO:0000981">
    <property type="term" value="F:DNA-binding transcription factor activity, RNA polymerase II-specific"/>
    <property type="evidence" value="ECO:0007669"/>
    <property type="project" value="TreeGrafter"/>
</dbReference>
<dbReference type="GO" id="GO:0008270">
    <property type="term" value="F:zinc ion binding"/>
    <property type="evidence" value="ECO:0007669"/>
    <property type="project" value="UniProtKB-KW"/>
</dbReference>
<dbReference type="PROSITE" id="PS00028">
    <property type="entry name" value="ZINC_FINGER_C2H2_1"/>
    <property type="match status" value="3"/>
</dbReference>
<evidence type="ECO:0000256" key="7">
    <source>
        <dbReference type="ARBA" id="ARBA00022833"/>
    </source>
</evidence>
<dbReference type="GO" id="GO:0005634">
    <property type="term" value="C:nucleus"/>
    <property type="evidence" value="ECO:0007669"/>
    <property type="project" value="UniProtKB-SubCell"/>
</dbReference>
<dbReference type="FunFam" id="3.30.160.60:FF:000237">
    <property type="entry name" value="Krueppel-like factor 2"/>
    <property type="match status" value="1"/>
</dbReference>
<feature type="domain" description="C2H2-type" evidence="16">
    <location>
        <begin position="422"/>
        <end position="451"/>
    </location>
</feature>
<evidence type="ECO:0000256" key="11">
    <source>
        <dbReference type="ARBA" id="ARBA00023159"/>
    </source>
</evidence>
<keyword evidence="8" id="KW-0832">Ubl conjugation</keyword>
<keyword evidence="4" id="KW-0479">Metal-binding</keyword>
<evidence type="ECO:0000256" key="13">
    <source>
        <dbReference type="ARBA" id="ARBA00023242"/>
    </source>
</evidence>
<comment type="similarity">
    <text evidence="2">Belongs to the krueppel C2H2-type zinc-finger protein family.</text>
</comment>
<feature type="compositionally biased region" description="Low complexity" evidence="15">
    <location>
        <begin position="346"/>
        <end position="357"/>
    </location>
</feature>
<dbReference type="SMART" id="SM00355">
    <property type="entry name" value="ZnF_C2H2"/>
    <property type="match status" value="3"/>
</dbReference>
<evidence type="ECO:0000256" key="10">
    <source>
        <dbReference type="ARBA" id="ARBA00023125"/>
    </source>
</evidence>
<feature type="compositionally biased region" description="Basic residues" evidence="15">
    <location>
        <begin position="200"/>
        <end position="210"/>
    </location>
</feature>
<name>A0A1W0WSD7_HYPEX</name>
<dbReference type="PANTHER" id="PTHR23235:SF158">
    <property type="entry name" value="C2H2-TYPE DOMAIN-CONTAINING PROTEIN"/>
    <property type="match status" value="1"/>
</dbReference>
<feature type="compositionally biased region" description="Pro residues" evidence="15">
    <location>
        <begin position="311"/>
        <end position="327"/>
    </location>
</feature>
<evidence type="ECO:0000259" key="16">
    <source>
        <dbReference type="PROSITE" id="PS50157"/>
    </source>
</evidence>
<feature type="region of interest" description="Disordered" evidence="15">
    <location>
        <begin position="115"/>
        <end position="134"/>
    </location>
</feature>
<keyword evidence="10" id="KW-0238">DNA-binding</keyword>
<gene>
    <name evidence="17" type="ORF">BV898_07874</name>
</gene>
<dbReference type="Proteomes" id="UP000192578">
    <property type="component" value="Unassembled WGS sequence"/>
</dbReference>
<evidence type="ECO:0000256" key="5">
    <source>
        <dbReference type="ARBA" id="ARBA00022737"/>
    </source>
</evidence>
<dbReference type="GO" id="GO:0000978">
    <property type="term" value="F:RNA polymerase II cis-regulatory region sequence-specific DNA binding"/>
    <property type="evidence" value="ECO:0007669"/>
    <property type="project" value="TreeGrafter"/>
</dbReference>
<evidence type="ECO:0000313" key="17">
    <source>
        <dbReference type="EMBL" id="OQV18104.1"/>
    </source>
</evidence>
<evidence type="ECO:0000256" key="15">
    <source>
        <dbReference type="SAM" id="MobiDB-lite"/>
    </source>
</evidence>
<keyword evidence="3" id="KW-0597">Phosphoprotein</keyword>
<feature type="domain" description="C2H2-type" evidence="16">
    <location>
        <begin position="482"/>
        <end position="507"/>
    </location>
</feature>
<keyword evidence="12" id="KW-0804">Transcription</keyword>
<keyword evidence="6 14" id="KW-0863">Zinc-finger</keyword>